<dbReference type="PANTHER" id="PTHR12049">
    <property type="entry name" value="PROTEIN ARGININE METHYLTRANSFERASE NDUFAF7, MITOCHONDRIAL"/>
    <property type="match status" value="1"/>
</dbReference>
<dbReference type="SUPFAM" id="SSF53335">
    <property type="entry name" value="S-adenosyl-L-methionine-dependent methyltransferases"/>
    <property type="match status" value="1"/>
</dbReference>
<gene>
    <name evidence="5" type="ORF">METZ01_LOCUS76072</name>
</gene>
<dbReference type="Gene3D" id="3.40.50.12710">
    <property type="match status" value="1"/>
</dbReference>
<dbReference type="EMBL" id="UINC01005734">
    <property type="protein sequence ID" value="SVA23218.1"/>
    <property type="molecule type" value="Genomic_DNA"/>
</dbReference>
<dbReference type="GO" id="GO:0032259">
    <property type="term" value="P:methylation"/>
    <property type="evidence" value="ECO:0007669"/>
    <property type="project" value="UniProtKB-KW"/>
</dbReference>
<dbReference type="GO" id="GO:0005739">
    <property type="term" value="C:mitochondrion"/>
    <property type="evidence" value="ECO:0007669"/>
    <property type="project" value="UniProtKB-SubCell"/>
</dbReference>
<evidence type="ECO:0000256" key="1">
    <source>
        <dbReference type="ARBA" id="ARBA00004173"/>
    </source>
</evidence>
<dbReference type="InterPro" id="IPR029063">
    <property type="entry name" value="SAM-dependent_MTases_sf"/>
</dbReference>
<protein>
    <submittedName>
        <fullName evidence="5">Uncharacterized protein</fullName>
    </submittedName>
</protein>
<dbReference type="Pfam" id="PF02636">
    <property type="entry name" value="Methyltransf_28"/>
    <property type="match status" value="1"/>
</dbReference>
<evidence type="ECO:0000256" key="2">
    <source>
        <dbReference type="ARBA" id="ARBA00022603"/>
    </source>
</evidence>
<proteinExistence type="predicted"/>
<keyword evidence="2" id="KW-0489">Methyltransferase</keyword>
<reference evidence="5" key="1">
    <citation type="submission" date="2018-05" db="EMBL/GenBank/DDBJ databases">
        <authorList>
            <person name="Lanie J.A."/>
            <person name="Ng W.-L."/>
            <person name="Kazmierczak K.M."/>
            <person name="Andrzejewski T.M."/>
            <person name="Davidsen T.M."/>
            <person name="Wayne K.J."/>
            <person name="Tettelin H."/>
            <person name="Glass J.I."/>
            <person name="Rusch D."/>
            <person name="Podicherti R."/>
            <person name="Tsui H.-C.T."/>
            <person name="Winkler M.E."/>
        </authorList>
    </citation>
    <scope>NUCLEOTIDE SEQUENCE</scope>
</reference>
<accession>A0A381U6M5</accession>
<dbReference type="PANTHER" id="PTHR12049:SF7">
    <property type="entry name" value="PROTEIN ARGININE METHYLTRANSFERASE NDUFAF7, MITOCHONDRIAL"/>
    <property type="match status" value="1"/>
</dbReference>
<dbReference type="AlphaFoldDB" id="A0A381U6M5"/>
<dbReference type="InterPro" id="IPR003788">
    <property type="entry name" value="NDUFAF7"/>
</dbReference>
<keyword evidence="3" id="KW-0808">Transferase</keyword>
<organism evidence="5">
    <name type="scientific">marine metagenome</name>
    <dbReference type="NCBI Taxonomy" id="408172"/>
    <lineage>
        <taxon>unclassified sequences</taxon>
        <taxon>metagenomes</taxon>
        <taxon>ecological metagenomes</taxon>
    </lineage>
</organism>
<dbReference type="GO" id="GO:0035243">
    <property type="term" value="F:protein-arginine omega-N symmetric methyltransferase activity"/>
    <property type="evidence" value="ECO:0007669"/>
    <property type="project" value="TreeGrafter"/>
</dbReference>
<dbReference type="InterPro" id="IPR038375">
    <property type="entry name" value="NDUFAF7_sf"/>
</dbReference>
<name>A0A381U6M5_9ZZZZ</name>
<evidence type="ECO:0000313" key="5">
    <source>
        <dbReference type="EMBL" id="SVA23218.1"/>
    </source>
</evidence>
<keyword evidence="4" id="KW-0496">Mitochondrion</keyword>
<sequence length="323" mass="37650">MYDNHGYYTNNNIVGKSGDFITAPEISQLFGEIIGLSIYSLWKNTINQSFNLIELGPGKGTLLIDILNITKKFPKFQKSLNIKLIEINDDLMKQQKYNLKTNVLHTKNIKWVKDLTSLSPNPAIIYANEFLDCLPIRQFYHNNGTWVEKMVNFNKEDEAFFTENKIIQDPTTLSFLNKQDHNNILEISEQRDNYFHQICKYLRKFGGVSLIIDYGYYNNPNNFTLQSISNHQRTNIFDNPGTQDITSLVNFKRLIEIAKGHNLNIYTFCSQKEFLLSHGIEKRKNIILKKCNNKQKDIIEKGYERLIDEKNMGSLFKVLIVTR</sequence>
<evidence type="ECO:0000256" key="3">
    <source>
        <dbReference type="ARBA" id="ARBA00022679"/>
    </source>
</evidence>
<comment type="subcellular location">
    <subcellularLocation>
        <location evidence="1">Mitochondrion</location>
    </subcellularLocation>
</comment>
<evidence type="ECO:0000256" key="4">
    <source>
        <dbReference type="ARBA" id="ARBA00023128"/>
    </source>
</evidence>